<dbReference type="InterPro" id="IPR001753">
    <property type="entry name" value="Enoyl-CoA_hydra/iso"/>
</dbReference>
<dbReference type="PANTHER" id="PTHR11941:SF75">
    <property type="entry name" value="ENOYL-COA HYDRATASE_ISOMERASE FAMILY PROTEIN"/>
    <property type="match status" value="1"/>
</dbReference>
<protein>
    <submittedName>
        <fullName evidence="1">Enoyl-CoA hydratase/carnithine racemase</fullName>
    </submittedName>
</protein>
<dbReference type="Pfam" id="PF00378">
    <property type="entry name" value="ECH_1"/>
    <property type="match status" value="1"/>
</dbReference>
<dbReference type="RefSeq" id="WP_133753218.1">
    <property type="nucleotide sequence ID" value="NZ_CP171129.1"/>
</dbReference>
<dbReference type="GO" id="GO:0004165">
    <property type="term" value="F:delta(3)-delta(2)-enoyl-CoA isomerase activity"/>
    <property type="evidence" value="ECO:0007669"/>
    <property type="project" value="TreeGrafter"/>
</dbReference>
<name>A0A4R7J7W3_9ACTN</name>
<sequence length="220" mass="23305">MPTITRTDTAWVFDLGADENRFSPPWLDSAEDQLGQVAADPEVLPLITSGQDKFFSNGLDLEWVLANRDQFHDYVARTERFLAAVLTLPVPTIAAINGHAFGAGAMLAMCHDQRVMRTDRGFFCLPEVDLPLPFTPGMQALLTSTLPASTARVAMTTGRRFGGEAAVAAGIVEAAVTIEELPATAAAMVEGLAGKDAANLGNIKSALFAEVVAKLGSTAE</sequence>
<dbReference type="GO" id="GO:0006635">
    <property type="term" value="P:fatty acid beta-oxidation"/>
    <property type="evidence" value="ECO:0007669"/>
    <property type="project" value="TreeGrafter"/>
</dbReference>
<evidence type="ECO:0000313" key="1">
    <source>
        <dbReference type="EMBL" id="TDT32597.1"/>
    </source>
</evidence>
<comment type="caution">
    <text evidence="1">The sequence shown here is derived from an EMBL/GenBank/DDBJ whole genome shotgun (WGS) entry which is preliminary data.</text>
</comment>
<dbReference type="Proteomes" id="UP000295371">
    <property type="component" value="Unassembled WGS sequence"/>
</dbReference>
<reference evidence="1 2" key="1">
    <citation type="submission" date="2019-03" db="EMBL/GenBank/DDBJ databases">
        <title>Genomic Encyclopedia of Archaeal and Bacterial Type Strains, Phase II (KMG-II): from individual species to whole genera.</title>
        <authorList>
            <person name="Goeker M."/>
        </authorList>
    </citation>
    <scope>NUCLEOTIDE SEQUENCE [LARGE SCALE GENOMIC DNA]</scope>
    <source>
        <strain evidence="1 2">DSM 24323</strain>
    </source>
</reference>
<dbReference type="AlphaFoldDB" id="A0A4R7J7W3"/>
<dbReference type="PANTHER" id="PTHR11941">
    <property type="entry name" value="ENOYL-COA HYDRATASE-RELATED"/>
    <property type="match status" value="1"/>
</dbReference>
<dbReference type="CDD" id="cd06558">
    <property type="entry name" value="crotonase-like"/>
    <property type="match status" value="1"/>
</dbReference>
<evidence type="ECO:0000313" key="2">
    <source>
        <dbReference type="Proteomes" id="UP000295371"/>
    </source>
</evidence>
<dbReference type="SUPFAM" id="SSF52096">
    <property type="entry name" value="ClpP/crotonase"/>
    <property type="match status" value="1"/>
</dbReference>
<dbReference type="InterPro" id="IPR029045">
    <property type="entry name" value="ClpP/crotonase-like_dom_sf"/>
</dbReference>
<proteinExistence type="predicted"/>
<gene>
    <name evidence="1" type="ORF">CLV29_0178</name>
</gene>
<organism evidence="1 2">
    <name type="scientific">Naumannella halotolerans</name>
    <dbReference type="NCBI Taxonomy" id="993414"/>
    <lineage>
        <taxon>Bacteria</taxon>
        <taxon>Bacillati</taxon>
        <taxon>Actinomycetota</taxon>
        <taxon>Actinomycetes</taxon>
        <taxon>Propionibacteriales</taxon>
        <taxon>Propionibacteriaceae</taxon>
        <taxon>Naumannella</taxon>
    </lineage>
</organism>
<dbReference type="Gene3D" id="3.90.226.10">
    <property type="entry name" value="2-enoyl-CoA Hydratase, Chain A, domain 1"/>
    <property type="match status" value="1"/>
</dbReference>
<keyword evidence="2" id="KW-1185">Reference proteome</keyword>
<accession>A0A4R7J7W3</accession>
<dbReference type="EMBL" id="SOAW01000001">
    <property type="protein sequence ID" value="TDT32597.1"/>
    <property type="molecule type" value="Genomic_DNA"/>
</dbReference>
<dbReference type="OrthoDB" id="3567227at2"/>